<evidence type="ECO:0000256" key="2">
    <source>
        <dbReference type="SAM" id="Phobius"/>
    </source>
</evidence>
<comment type="caution">
    <text evidence="3">The sequence shown here is derived from an EMBL/GenBank/DDBJ whole genome shotgun (WGS) entry which is preliminary data.</text>
</comment>
<feature type="transmembrane region" description="Helical" evidence="2">
    <location>
        <begin position="144"/>
        <end position="166"/>
    </location>
</feature>
<feature type="region of interest" description="Disordered" evidence="1">
    <location>
        <begin position="1"/>
        <end position="29"/>
    </location>
</feature>
<keyword evidence="2" id="KW-0812">Transmembrane</keyword>
<keyword evidence="2" id="KW-1133">Transmembrane helix</keyword>
<evidence type="ECO:0000313" key="4">
    <source>
        <dbReference type="Proteomes" id="UP001500731"/>
    </source>
</evidence>
<accession>A0ABP8PP77</accession>
<sequence>MVERSDPPRYVSDSAGAPPVPPPGGYRGARRALLGQVPVGVVERAPTKEARDETWFPAENRVSSPSSLALRPRSTTPDGSATGPKRSLLGWVALGAVIAFAIVMLILLAVGNADAFFGATMLVLQLVVVGLVVAALATRGGRTLGAAALTVALVLNVGTLGALTAVRVAATGSYAGHKTDKQKLWEAYPGIKDKDPNRFLTQQSLEQLQTIADETMTDIRTRLTAEYGFTWVKVSDAQDRPERNGYGGESMLVRYASPVWATTQPVTGYAHKLEVMRTIDAIIAQHGWRGMIAFNDPASGVDPSVIPKMYGGATPQTQVDWEWFSDEQPDPGWFYATMTDLANDASGQYRASREQTSQRTGEPLEGLQLAVVGRYMLSASKVDAFKKALSKYP</sequence>
<organism evidence="3 4">
    <name type="scientific">Microbacterium panaciterrae</name>
    <dbReference type="NCBI Taxonomy" id="985759"/>
    <lineage>
        <taxon>Bacteria</taxon>
        <taxon>Bacillati</taxon>
        <taxon>Actinomycetota</taxon>
        <taxon>Actinomycetes</taxon>
        <taxon>Micrococcales</taxon>
        <taxon>Microbacteriaceae</taxon>
        <taxon>Microbacterium</taxon>
    </lineage>
</organism>
<keyword evidence="4" id="KW-1185">Reference proteome</keyword>
<feature type="transmembrane region" description="Helical" evidence="2">
    <location>
        <begin position="88"/>
        <end position="110"/>
    </location>
</feature>
<name>A0ABP8PP77_9MICO</name>
<evidence type="ECO:0000313" key="3">
    <source>
        <dbReference type="EMBL" id="GAA4489720.1"/>
    </source>
</evidence>
<evidence type="ECO:0000256" key="1">
    <source>
        <dbReference type="SAM" id="MobiDB-lite"/>
    </source>
</evidence>
<feature type="transmembrane region" description="Helical" evidence="2">
    <location>
        <begin position="116"/>
        <end position="137"/>
    </location>
</feature>
<dbReference type="Proteomes" id="UP001500731">
    <property type="component" value="Unassembled WGS sequence"/>
</dbReference>
<gene>
    <name evidence="3" type="ORF">GCM10023171_31050</name>
</gene>
<dbReference type="EMBL" id="BAABGP010000022">
    <property type="protein sequence ID" value="GAA4489720.1"/>
    <property type="molecule type" value="Genomic_DNA"/>
</dbReference>
<reference evidence="4" key="1">
    <citation type="journal article" date="2019" name="Int. J. Syst. Evol. Microbiol.">
        <title>The Global Catalogue of Microorganisms (GCM) 10K type strain sequencing project: providing services to taxonomists for standard genome sequencing and annotation.</title>
        <authorList>
            <consortium name="The Broad Institute Genomics Platform"/>
            <consortium name="The Broad Institute Genome Sequencing Center for Infectious Disease"/>
            <person name="Wu L."/>
            <person name="Ma J."/>
        </authorList>
    </citation>
    <scope>NUCLEOTIDE SEQUENCE [LARGE SCALE GENOMIC DNA]</scope>
    <source>
        <strain evidence="4">JCM 17839</strain>
    </source>
</reference>
<proteinExistence type="predicted"/>
<keyword evidence="2" id="KW-0472">Membrane</keyword>
<protein>
    <submittedName>
        <fullName evidence="3">Uncharacterized protein</fullName>
    </submittedName>
</protein>